<keyword evidence="8" id="KW-1185">Reference proteome</keyword>
<dbReference type="Proteomes" id="UP000604481">
    <property type="component" value="Unassembled WGS sequence"/>
</dbReference>
<reference evidence="7 8" key="1">
    <citation type="submission" date="2020-10" db="EMBL/GenBank/DDBJ databases">
        <title>The genome sequence of Chitinilyticum litopenaei 4Y14.</title>
        <authorList>
            <person name="Liu Y."/>
        </authorList>
    </citation>
    <scope>NUCLEOTIDE SEQUENCE [LARGE SCALE GENOMIC DNA]</scope>
    <source>
        <strain evidence="7 8">4Y14</strain>
    </source>
</reference>
<feature type="transmembrane region" description="Helical" evidence="5">
    <location>
        <begin position="114"/>
        <end position="147"/>
    </location>
</feature>
<evidence type="ECO:0000256" key="1">
    <source>
        <dbReference type="ARBA" id="ARBA00004141"/>
    </source>
</evidence>
<feature type="transmembrane region" description="Helical" evidence="5">
    <location>
        <begin position="31"/>
        <end position="53"/>
    </location>
</feature>
<keyword evidence="4 5" id="KW-0472">Membrane</keyword>
<proteinExistence type="predicted"/>
<comment type="subcellular location">
    <subcellularLocation>
        <location evidence="1">Membrane</location>
        <topology evidence="1">Multi-pass membrane protein</topology>
    </subcellularLocation>
</comment>
<dbReference type="AlphaFoldDB" id="A0A8J7K2T2"/>
<dbReference type="InterPro" id="IPR006977">
    <property type="entry name" value="Yip1_dom"/>
</dbReference>
<evidence type="ECO:0000256" key="3">
    <source>
        <dbReference type="ARBA" id="ARBA00022989"/>
    </source>
</evidence>
<feature type="transmembrane region" description="Helical" evidence="5">
    <location>
        <begin position="65"/>
        <end position="85"/>
    </location>
</feature>
<keyword evidence="3 5" id="KW-1133">Transmembrane helix</keyword>
<name>A0A8J7K2T2_9NEIS</name>
<evidence type="ECO:0000256" key="4">
    <source>
        <dbReference type="ARBA" id="ARBA00023136"/>
    </source>
</evidence>
<keyword evidence="2 5" id="KW-0812">Transmembrane</keyword>
<feature type="domain" description="Yip1" evidence="6">
    <location>
        <begin position="9"/>
        <end position="154"/>
    </location>
</feature>
<dbReference type="RefSeq" id="WP_194117453.1">
    <property type="nucleotide sequence ID" value="NZ_JADFUA010000015.1"/>
</dbReference>
<sequence>MHLYDPLRMLYSSDAGWRELADDHPSILRSFLLLVLPASLFGAIMVLYAATTAPQAYAPEAGMGSWYWAAAVLLLSAWFCVPLMAKIIQHSVHAAVRPPLADCYKLAAIVPLPIWLSALSLFIAIPAVNVICALLGLLASACLLYHGLDALFEHDDSVETIELAYNIFSFGALVWCFIVALVLVPLLLLPAM</sequence>
<evidence type="ECO:0000256" key="5">
    <source>
        <dbReference type="SAM" id="Phobius"/>
    </source>
</evidence>
<evidence type="ECO:0000313" key="7">
    <source>
        <dbReference type="EMBL" id="MBE9610931.1"/>
    </source>
</evidence>
<gene>
    <name evidence="7" type="ORF">INR99_16515</name>
</gene>
<dbReference type="EMBL" id="JADFUA010000015">
    <property type="protein sequence ID" value="MBE9610931.1"/>
    <property type="molecule type" value="Genomic_DNA"/>
</dbReference>
<comment type="caution">
    <text evidence="7">The sequence shown here is derived from an EMBL/GenBank/DDBJ whole genome shotgun (WGS) entry which is preliminary data.</text>
</comment>
<dbReference type="Pfam" id="PF04893">
    <property type="entry name" value="Yip1"/>
    <property type="match status" value="1"/>
</dbReference>
<organism evidence="7 8">
    <name type="scientific">Chitinilyticum piscinae</name>
    <dbReference type="NCBI Taxonomy" id="2866724"/>
    <lineage>
        <taxon>Bacteria</taxon>
        <taxon>Pseudomonadati</taxon>
        <taxon>Pseudomonadota</taxon>
        <taxon>Betaproteobacteria</taxon>
        <taxon>Neisseriales</taxon>
        <taxon>Chitinibacteraceae</taxon>
        <taxon>Chitinilyticum</taxon>
    </lineage>
</organism>
<accession>A0A8J7K2T2</accession>
<feature type="transmembrane region" description="Helical" evidence="5">
    <location>
        <begin position="167"/>
        <end position="189"/>
    </location>
</feature>
<protein>
    <submittedName>
        <fullName evidence="7">YIP1 family protein</fullName>
    </submittedName>
</protein>
<evidence type="ECO:0000256" key="2">
    <source>
        <dbReference type="ARBA" id="ARBA00022692"/>
    </source>
</evidence>
<evidence type="ECO:0000259" key="6">
    <source>
        <dbReference type="Pfam" id="PF04893"/>
    </source>
</evidence>
<dbReference type="GO" id="GO:0016020">
    <property type="term" value="C:membrane"/>
    <property type="evidence" value="ECO:0007669"/>
    <property type="project" value="UniProtKB-SubCell"/>
</dbReference>
<evidence type="ECO:0000313" key="8">
    <source>
        <dbReference type="Proteomes" id="UP000604481"/>
    </source>
</evidence>